<sequence length="73" mass="8971">MRLTIESKISEIFKEFPELEERYKPYLKYFYEERLDTILFKKLSLIGALKLLNVPEEEREKIIQDFYKIANKH</sequence>
<evidence type="ECO:0000313" key="1">
    <source>
        <dbReference type="EMBL" id="EEP60325.1"/>
    </source>
</evidence>
<organism evidence="1 2">
    <name type="scientific">Sulfurihydrogenibium yellowstonense SS-5</name>
    <dbReference type="NCBI Taxonomy" id="432331"/>
    <lineage>
        <taxon>Bacteria</taxon>
        <taxon>Pseudomonadati</taxon>
        <taxon>Aquificota</taxon>
        <taxon>Aquificia</taxon>
        <taxon>Aquificales</taxon>
        <taxon>Hydrogenothermaceae</taxon>
        <taxon>Sulfurihydrogenibium</taxon>
    </lineage>
</organism>
<accession>C4FKS2</accession>
<dbReference type="Proteomes" id="UP000005540">
    <property type="component" value="Unassembled WGS sequence"/>
</dbReference>
<name>C4FKS2_9AQUI</name>
<protein>
    <recommendedName>
        <fullName evidence="3">DUF1858 domain-containing protein</fullName>
    </recommendedName>
</protein>
<evidence type="ECO:0000313" key="2">
    <source>
        <dbReference type="Proteomes" id="UP000005540"/>
    </source>
</evidence>
<dbReference type="OrthoDB" id="15254at2"/>
<reference evidence="1 2" key="1">
    <citation type="submission" date="2009-04" db="EMBL/GenBank/DDBJ databases">
        <authorList>
            <person name="Reysenbach A.-L."/>
            <person name="Heidelberg J.F."/>
            <person name="Nelson W.C."/>
        </authorList>
    </citation>
    <scope>NUCLEOTIDE SEQUENCE [LARGE SCALE GENOMIC DNA]</scope>
    <source>
        <strain evidence="1 2">SS-5</strain>
    </source>
</reference>
<dbReference type="RefSeq" id="WP_007547324.1">
    <property type="nucleotide sequence ID" value="NZ_ABZS01000113.1"/>
</dbReference>
<dbReference type="EMBL" id="ABZS01000113">
    <property type="protein sequence ID" value="EEP60325.1"/>
    <property type="molecule type" value="Genomic_DNA"/>
</dbReference>
<evidence type="ECO:0008006" key="3">
    <source>
        <dbReference type="Google" id="ProtNLM"/>
    </source>
</evidence>
<gene>
    <name evidence="1" type="ORF">SULYE_1172</name>
</gene>
<proteinExistence type="predicted"/>
<dbReference type="AlphaFoldDB" id="C4FKS2"/>
<comment type="caution">
    <text evidence="1">The sequence shown here is derived from an EMBL/GenBank/DDBJ whole genome shotgun (WGS) entry which is preliminary data.</text>
</comment>
<keyword evidence="2" id="KW-1185">Reference proteome</keyword>